<dbReference type="STRING" id="283909.R7TH07"/>
<feature type="domain" description="F-actin binding" evidence="2">
    <location>
        <begin position="513"/>
        <end position="642"/>
    </location>
</feature>
<dbReference type="AlphaFoldDB" id="R7TH07"/>
<feature type="compositionally biased region" description="Basic and acidic residues" evidence="1">
    <location>
        <begin position="96"/>
        <end position="109"/>
    </location>
</feature>
<proteinExistence type="predicted"/>
<organism evidence="3">
    <name type="scientific">Capitella teleta</name>
    <name type="common">Polychaete worm</name>
    <dbReference type="NCBI Taxonomy" id="283909"/>
    <lineage>
        <taxon>Eukaryota</taxon>
        <taxon>Metazoa</taxon>
        <taxon>Spiralia</taxon>
        <taxon>Lophotrochozoa</taxon>
        <taxon>Annelida</taxon>
        <taxon>Polychaeta</taxon>
        <taxon>Sedentaria</taxon>
        <taxon>Scolecida</taxon>
        <taxon>Capitellidae</taxon>
        <taxon>Capitella</taxon>
    </lineage>
</organism>
<feature type="compositionally biased region" description="Polar residues" evidence="1">
    <location>
        <begin position="356"/>
        <end position="369"/>
    </location>
</feature>
<feature type="compositionally biased region" description="Low complexity" evidence="1">
    <location>
        <begin position="110"/>
        <end position="119"/>
    </location>
</feature>
<feature type="compositionally biased region" description="Basic and acidic residues" evidence="1">
    <location>
        <begin position="424"/>
        <end position="449"/>
    </location>
</feature>
<reference evidence="4" key="3">
    <citation type="submission" date="2015-06" db="UniProtKB">
        <authorList>
            <consortium name="EnsemblMetazoa"/>
        </authorList>
    </citation>
    <scope>IDENTIFICATION</scope>
</reference>
<dbReference type="EMBL" id="KB309928">
    <property type="protein sequence ID" value="ELT92989.1"/>
    <property type="molecule type" value="Genomic_DNA"/>
</dbReference>
<dbReference type="Proteomes" id="UP000014760">
    <property type="component" value="Unassembled WGS sequence"/>
</dbReference>
<evidence type="ECO:0000259" key="2">
    <source>
        <dbReference type="SMART" id="SM00808"/>
    </source>
</evidence>
<dbReference type="EMBL" id="AMQN01002726">
    <property type="status" value="NOT_ANNOTATED_CDS"/>
    <property type="molecule type" value="Genomic_DNA"/>
</dbReference>
<feature type="compositionally biased region" description="Polar residues" evidence="1">
    <location>
        <begin position="62"/>
        <end position="72"/>
    </location>
</feature>
<evidence type="ECO:0000313" key="4">
    <source>
        <dbReference type="EnsemblMetazoa" id="CapteP190507"/>
    </source>
</evidence>
<reference evidence="5" key="1">
    <citation type="submission" date="2012-12" db="EMBL/GenBank/DDBJ databases">
        <authorList>
            <person name="Hellsten U."/>
            <person name="Grimwood J."/>
            <person name="Chapman J.A."/>
            <person name="Shapiro H."/>
            <person name="Aerts A."/>
            <person name="Otillar R.P."/>
            <person name="Terry A.Y."/>
            <person name="Boore J.L."/>
            <person name="Simakov O."/>
            <person name="Marletaz F."/>
            <person name="Cho S.-J."/>
            <person name="Edsinger-Gonzales E."/>
            <person name="Havlak P."/>
            <person name="Kuo D.-H."/>
            <person name="Larsson T."/>
            <person name="Lv J."/>
            <person name="Arendt D."/>
            <person name="Savage R."/>
            <person name="Osoegawa K."/>
            <person name="de Jong P."/>
            <person name="Lindberg D.R."/>
            <person name="Seaver E.C."/>
            <person name="Weisblat D.A."/>
            <person name="Putnam N.H."/>
            <person name="Grigoriev I.V."/>
            <person name="Rokhsar D.S."/>
        </authorList>
    </citation>
    <scope>NUCLEOTIDE SEQUENCE</scope>
    <source>
        <strain evidence="5">I ESC-2004</strain>
    </source>
</reference>
<feature type="region of interest" description="Disordered" evidence="1">
    <location>
        <begin position="265"/>
        <end position="502"/>
    </location>
</feature>
<dbReference type="GO" id="GO:0005524">
    <property type="term" value="F:ATP binding"/>
    <property type="evidence" value="ECO:0007669"/>
    <property type="project" value="InterPro"/>
</dbReference>
<evidence type="ECO:0000313" key="5">
    <source>
        <dbReference type="Proteomes" id="UP000014760"/>
    </source>
</evidence>
<name>R7TH07_CAPTE</name>
<evidence type="ECO:0000256" key="1">
    <source>
        <dbReference type="SAM" id="MobiDB-lite"/>
    </source>
</evidence>
<accession>R7TH07</accession>
<evidence type="ECO:0000313" key="3">
    <source>
        <dbReference type="EMBL" id="ELT92989.1"/>
    </source>
</evidence>
<feature type="compositionally biased region" description="Low complexity" evidence="1">
    <location>
        <begin position="73"/>
        <end position="83"/>
    </location>
</feature>
<feature type="compositionally biased region" description="Low complexity" evidence="1">
    <location>
        <begin position="487"/>
        <end position="499"/>
    </location>
</feature>
<protein>
    <recommendedName>
        <fullName evidence="2">F-actin binding domain-containing protein</fullName>
    </recommendedName>
</protein>
<feature type="compositionally biased region" description="Basic and acidic residues" evidence="1">
    <location>
        <begin position="462"/>
        <end position="479"/>
    </location>
</feature>
<gene>
    <name evidence="3" type="ORF">CAPTEDRAFT_190507</name>
</gene>
<dbReference type="SMART" id="SM00808">
    <property type="entry name" value="FABD"/>
    <property type="match status" value="1"/>
</dbReference>
<dbReference type="Gene3D" id="1.20.120.330">
    <property type="entry name" value="Nucleotidyltransferases domain 2"/>
    <property type="match status" value="1"/>
</dbReference>
<feature type="region of interest" description="Disordered" evidence="1">
    <location>
        <begin position="214"/>
        <end position="234"/>
    </location>
</feature>
<dbReference type="HOGENOM" id="CLU_324820_0_0_1"/>
<dbReference type="OrthoDB" id="98077at2759"/>
<sequence length="889" mass="98328">RRISANTDDLLESHKKSCKKSAPIPPKRTSSFRTQHEASSSSQSGLPPPPPDQFPLEVDLNCVNNSVMTDSRQSQSSSEELLSTPASHSRSGSLERILENKIMSQERSRSNSWDRSGSSPVKGELKTPDTDISDVSLPLPPPSLIEEEPKIDSTPLSYLRQSLRKTQHPKPKKTAEDAEGVGTLDSANVKKSISRYGTIPKGARIGQFLASLEDSSQDAPQMTQISPSGDNKLSDSCSNVADMVLKMPTPEVRRKVEEWQQGVEQSMAAELKGSNGEVQPSNLVRSSSFGMGTTDEKSTIVSTFLTRQKSDVTPDKPGSPLAKRTTKPTPSPRAQHKFKSSTLPVDKSSERVLQREASQNLANILSSPQRVGGMATARTTSSSSEEVLDNNSANSCIGNAAGKKKKGKANMPIVAPYTSSRSENTQRKFGTQEKEKSKKEIKESKEPKVKSPTSGFKSQGSIRDKLGLFKQSSKEKSKESAPPPAPSSSSSVNKPSGAKAMQPSIGQVIQSAGQLPARSTLHHIKSDESNGNEAAPVTKETVIALSGQLSSYLDEMNSVRSKHSSNFLQLSEQVQVFYRSCSSYVESLPPHGKFKVQELVSRLEKVADGLKTCSSASSVRGYDTLLTELLFAVHACTFIFFFSYNICVKPNRLKRDECEIAFMRTAERSSHSMAPIVNNRHYFYEITTWHKFLIVRCDLIHHNRKVLGFLDLTEDSALDRVVSNDIDYTSFWVCGDNERGINKLSLMGTFSFWSEQGTNYAPGYMEASAVHEPIAKFIKSRMPKGTIASPKGLYINMNIRESENYCVSQLFPMPSWLTRRPLEGVSLTFFIRLAPFILNSECYYMYTRTQLDSTAKSQFSTLVKFNDPNRDQNGNAISQERRVWIENLK</sequence>
<feature type="region of interest" description="Disordered" evidence="1">
    <location>
        <begin position="1"/>
        <end position="182"/>
    </location>
</feature>
<dbReference type="Pfam" id="PF08919">
    <property type="entry name" value="F_actin_bind"/>
    <property type="match status" value="1"/>
</dbReference>
<dbReference type="EnsemblMetazoa" id="CapteT190507">
    <property type="protein sequence ID" value="CapteP190507"/>
    <property type="gene ID" value="CapteG190507"/>
</dbReference>
<feature type="non-terminal residue" evidence="3">
    <location>
        <position position="1"/>
    </location>
</feature>
<dbReference type="GO" id="GO:0004715">
    <property type="term" value="F:non-membrane spanning protein tyrosine kinase activity"/>
    <property type="evidence" value="ECO:0007669"/>
    <property type="project" value="InterPro"/>
</dbReference>
<dbReference type="InterPro" id="IPR015015">
    <property type="entry name" value="F-actin-binding"/>
</dbReference>
<feature type="compositionally biased region" description="Polar residues" evidence="1">
    <location>
        <begin position="276"/>
        <end position="291"/>
    </location>
</feature>
<keyword evidence="5" id="KW-1185">Reference proteome</keyword>
<feature type="compositionally biased region" description="Polar residues" evidence="1">
    <location>
        <begin position="452"/>
        <end position="461"/>
    </location>
</feature>
<feature type="compositionally biased region" description="Basic residues" evidence="1">
    <location>
        <begin position="162"/>
        <end position="172"/>
    </location>
</feature>
<reference evidence="3 5" key="2">
    <citation type="journal article" date="2013" name="Nature">
        <title>Insights into bilaterian evolution from three spiralian genomes.</title>
        <authorList>
            <person name="Simakov O."/>
            <person name="Marletaz F."/>
            <person name="Cho S.J."/>
            <person name="Edsinger-Gonzales E."/>
            <person name="Havlak P."/>
            <person name="Hellsten U."/>
            <person name="Kuo D.H."/>
            <person name="Larsson T."/>
            <person name="Lv J."/>
            <person name="Arendt D."/>
            <person name="Savage R."/>
            <person name="Osoegawa K."/>
            <person name="de Jong P."/>
            <person name="Grimwood J."/>
            <person name="Chapman J.A."/>
            <person name="Shapiro H."/>
            <person name="Aerts A."/>
            <person name="Otillar R.P."/>
            <person name="Terry A.Y."/>
            <person name="Boore J.L."/>
            <person name="Grigoriev I.V."/>
            <person name="Lindberg D.R."/>
            <person name="Seaver E.C."/>
            <person name="Weisblat D.A."/>
            <person name="Putnam N.H."/>
            <person name="Rokhsar D.S."/>
        </authorList>
    </citation>
    <scope>NUCLEOTIDE SEQUENCE</scope>
    <source>
        <strain evidence="3 5">I ESC-2004</strain>
    </source>
</reference>